<dbReference type="Proteomes" id="UP001374579">
    <property type="component" value="Unassembled WGS sequence"/>
</dbReference>
<dbReference type="Gene3D" id="1.20.1540.10">
    <property type="entry name" value="Rhomboid-like"/>
    <property type="match status" value="1"/>
</dbReference>
<evidence type="ECO:0000256" key="7">
    <source>
        <dbReference type="SAM" id="MobiDB-lite"/>
    </source>
</evidence>
<evidence type="ECO:0000256" key="1">
    <source>
        <dbReference type="ARBA" id="ARBA00004477"/>
    </source>
</evidence>
<feature type="compositionally biased region" description="Polar residues" evidence="7">
    <location>
        <begin position="361"/>
        <end position="377"/>
    </location>
</feature>
<comment type="caution">
    <text evidence="10">The sequence shown here is derived from an EMBL/GenBank/DDBJ whole genome shotgun (WGS) entry which is preliminary data.</text>
</comment>
<dbReference type="GO" id="GO:0042058">
    <property type="term" value="P:regulation of epidermal growth factor receptor signaling pathway"/>
    <property type="evidence" value="ECO:0007669"/>
    <property type="project" value="TreeGrafter"/>
</dbReference>
<dbReference type="GO" id="GO:0005789">
    <property type="term" value="C:endoplasmic reticulum membrane"/>
    <property type="evidence" value="ECO:0007669"/>
    <property type="project" value="UniProtKB-SubCell"/>
</dbReference>
<feature type="compositionally biased region" description="Basic and acidic residues" evidence="7">
    <location>
        <begin position="132"/>
        <end position="143"/>
    </location>
</feature>
<keyword evidence="6 8" id="KW-0472">Membrane</keyword>
<proteinExistence type="inferred from homology"/>
<feature type="transmembrane region" description="Helical" evidence="8">
    <location>
        <begin position="856"/>
        <end position="874"/>
    </location>
</feature>
<feature type="compositionally biased region" description="Basic and acidic residues" evidence="7">
    <location>
        <begin position="272"/>
        <end position="286"/>
    </location>
</feature>
<evidence type="ECO:0000256" key="6">
    <source>
        <dbReference type="ARBA" id="ARBA00023136"/>
    </source>
</evidence>
<dbReference type="Pfam" id="PF01694">
    <property type="entry name" value="Rhomboid"/>
    <property type="match status" value="1"/>
</dbReference>
<feature type="region of interest" description="Disordered" evidence="7">
    <location>
        <begin position="1"/>
        <end position="95"/>
    </location>
</feature>
<protein>
    <recommendedName>
        <fullName evidence="9">Peptidase S54 rhomboid domain-containing protein</fullName>
    </recommendedName>
</protein>
<feature type="region of interest" description="Disordered" evidence="7">
    <location>
        <begin position="132"/>
        <end position="153"/>
    </location>
</feature>
<sequence length="961" mass="108033">MTTALKNLKSSDTDCRHNPNKSTSAEKTHARGVRVRSSDKKISKLERKSKLRSAEFRQDAEQKQPENAKSAEENENATGESVQGAANRDSRSNPYCTVQVEKEVYEGKVPSVANSTHQRGGFWTSLSTILKPHEDDPITDERTSTPQDSDATKGLLHPSLKTEASVTPDPVSVGSFLSSDEQGDLRADFNVPPTKPYTIDKFKVKQILDILRDSYTTPVEGKGPGLNGLGGRSDSSLATDLKCIEQELSAIVELDSLRKKPEVQGSGFWKSKTKESKQDRKEERSFEGFQRAQKGTASGRRGQGDCELETVPTISQDKLSEINERRSVSQPRKEVVCTAPKQNELRFRSTSSKRRKEMDSETTCGETPGRNTNESMSRSQSSAEFNIPALQPHKWRCRSAPELRHPLSRLEPVRRVSQYDVTIAHRCDVKGPYIMEVCSDSDYESVPSLLWGEEAYRHYKLLTMIETKEKIQMIKDAKATIVTKYMWKQRVLENLVDVAKAYYSDPTKDKRREWKRLREEIHHSKDHSMTDVRNTLASLPNFWPLFTFFLMMAQAVCVVAMSSAGGLAPTGVLSTMEIRRDIQTFLGAETLHRYVIPNPWIGPPATIMLAAGASFAPCLRRDHYVRKQGAARRFRKIDDVRFGCCQMRGPLNAAGTTTRAECARYTNNAGVWGPPYCSLRPPGNNSVEHVIRPCCTDHRGTCQMLSHQHCAFLKGHFHIDKEHCVQVFCLRDVCTMGRNLFRIDSNPDMPWLARKGTIWQWWRPLLSQFYTFGFMHCLPLLVIEWLLMRPFEESAGWFRVMIIYTICGLAGQLVGGLADPTIPQEGSTSGVAGIIGEAAVELSQAWKLLDKPDTEAIKLGCFMLLLLLMGMLPYVSFLGCLAGCGCGVICAVVFMPYITFDRWDICRKITLVIVGVTTLALIFSLLLYFYITLQPATCQACRKLECLSFTDNMCNVWDLLG</sequence>
<dbReference type="InterPro" id="IPR051512">
    <property type="entry name" value="Inactive_Rhomboid"/>
</dbReference>
<evidence type="ECO:0000313" key="11">
    <source>
        <dbReference type="Proteomes" id="UP001374579"/>
    </source>
</evidence>
<feature type="transmembrane region" description="Helical" evidence="8">
    <location>
        <begin position="800"/>
        <end position="818"/>
    </location>
</feature>
<comment type="subcellular location">
    <subcellularLocation>
        <location evidence="1">Endoplasmic reticulum membrane</location>
        <topology evidence="1">Multi-pass membrane protein</topology>
    </subcellularLocation>
</comment>
<feature type="transmembrane region" description="Helical" evidence="8">
    <location>
        <begin position="911"/>
        <end position="931"/>
    </location>
</feature>
<feature type="transmembrane region" description="Helical" evidence="8">
    <location>
        <begin position="769"/>
        <end position="788"/>
    </location>
</feature>
<gene>
    <name evidence="10" type="ORF">V1264_013952</name>
</gene>
<dbReference type="GO" id="GO:0004252">
    <property type="term" value="F:serine-type endopeptidase activity"/>
    <property type="evidence" value="ECO:0007669"/>
    <property type="project" value="InterPro"/>
</dbReference>
<feature type="region of interest" description="Disordered" evidence="7">
    <location>
        <begin position="348"/>
        <end position="377"/>
    </location>
</feature>
<keyword evidence="11" id="KW-1185">Reference proteome</keyword>
<evidence type="ECO:0000259" key="9">
    <source>
        <dbReference type="Pfam" id="PF01694"/>
    </source>
</evidence>
<dbReference type="PANTHER" id="PTHR45965">
    <property type="entry name" value="INACTIVE RHOMBOID PROTEIN"/>
    <property type="match status" value="1"/>
</dbReference>
<dbReference type="AlphaFoldDB" id="A0AAN9BRR2"/>
<feature type="transmembrane region" description="Helical" evidence="8">
    <location>
        <begin position="880"/>
        <end position="899"/>
    </location>
</feature>
<evidence type="ECO:0000256" key="4">
    <source>
        <dbReference type="ARBA" id="ARBA00022824"/>
    </source>
</evidence>
<accession>A0AAN9BRR2</accession>
<keyword evidence="4" id="KW-0256">Endoplasmic reticulum</keyword>
<reference evidence="10 11" key="1">
    <citation type="submission" date="2024-02" db="EMBL/GenBank/DDBJ databases">
        <title>Chromosome-scale genome assembly of the rough periwinkle Littorina saxatilis.</title>
        <authorList>
            <person name="De Jode A."/>
            <person name="Faria R."/>
            <person name="Formenti G."/>
            <person name="Sims Y."/>
            <person name="Smith T.P."/>
            <person name="Tracey A."/>
            <person name="Wood J.M.D."/>
            <person name="Zagrodzka Z.B."/>
            <person name="Johannesson K."/>
            <person name="Butlin R.K."/>
            <person name="Leder E.H."/>
        </authorList>
    </citation>
    <scope>NUCLEOTIDE SEQUENCE [LARGE SCALE GENOMIC DNA]</scope>
    <source>
        <strain evidence="10">Snail1</strain>
        <tissue evidence="10">Muscle</tissue>
    </source>
</reference>
<feature type="domain" description="Peptidase S54 rhomboid" evidence="9">
    <location>
        <begin position="759"/>
        <end position="895"/>
    </location>
</feature>
<feature type="region of interest" description="Disordered" evidence="7">
    <location>
        <begin position="263"/>
        <end position="336"/>
    </location>
</feature>
<dbReference type="InterPro" id="IPR022764">
    <property type="entry name" value="Peptidase_S54_rhomboid_dom"/>
</dbReference>
<evidence type="ECO:0000256" key="3">
    <source>
        <dbReference type="ARBA" id="ARBA00022692"/>
    </source>
</evidence>
<dbReference type="InterPro" id="IPR035952">
    <property type="entry name" value="Rhomboid-like_sf"/>
</dbReference>
<dbReference type="EMBL" id="JBAMIC010000003">
    <property type="protein sequence ID" value="KAK7110016.1"/>
    <property type="molecule type" value="Genomic_DNA"/>
</dbReference>
<dbReference type="SUPFAM" id="SSF144091">
    <property type="entry name" value="Rhomboid-like"/>
    <property type="match status" value="1"/>
</dbReference>
<evidence type="ECO:0000256" key="5">
    <source>
        <dbReference type="ARBA" id="ARBA00022989"/>
    </source>
</evidence>
<dbReference type="GO" id="GO:0050708">
    <property type="term" value="P:regulation of protein secretion"/>
    <property type="evidence" value="ECO:0007669"/>
    <property type="project" value="TreeGrafter"/>
</dbReference>
<dbReference type="PANTHER" id="PTHR45965:SF3">
    <property type="entry name" value="INACTIVE RHOMBOID PROTEIN 1"/>
    <property type="match status" value="1"/>
</dbReference>
<evidence type="ECO:0000256" key="8">
    <source>
        <dbReference type="SAM" id="Phobius"/>
    </source>
</evidence>
<keyword evidence="5 8" id="KW-1133">Transmembrane helix</keyword>
<evidence type="ECO:0000313" key="10">
    <source>
        <dbReference type="EMBL" id="KAK7110016.1"/>
    </source>
</evidence>
<name>A0AAN9BRR2_9CAEN</name>
<evidence type="ECO:0000256" key="2">
    <source>
        <dbReference type="ARBA" id="ARBA00009045"/>
    </source>
</evidence>
<keyword evidence="3 8" id="KW-0812">Transmembrane</keyword>
<comment type="similarity">
    <text evidence="2">Belongs to the peptidase S54 family.</text>
</comment>
<feature type="compositionally biased region" description="Basic and acidic residues" evidence="7">
    <location>
        <begin position="36"/>
        <end position="72"/>
    </location>
</feature>
<feature type="compositionally biased region" description="Basic and acidic residues" evidence="7">
    <location>
        <begin position="318"/>
        <end position="335"/>
    </location>
</feature>
<organism evidence="10 11">
    <name type="scientific">Littorina saxatilis</name>
    <dbReference type="NCBI Taxonomy" id="31220"/>
    <lineage>
        <taxon>Eukaryota</taxon>
        <taxon>Metazoa</taxon>
        <taxon>Spiralia</taxon>
        <taxon>Lophotrochozoa</taxon>
        <taxon>Mollusca</taxon>
        <taxon>Gastropoda</taxon>
        <taxon>Caenogastropoda</taxon>
        <taxon>Littorinimorpha</taxon>
        <taxon>Littorinoidea</taxon>
        <taxon>Littorinidae</taxon>
        <taxon>Littorina</taxon>
    </lineage>
</organism>